<dbReference type="EMBL" id="UGHJ01000001">
    <property type="protein sequence ID" value="STO68030.1"/>
    <property type="molecule type" value="Genomic_DNA"/>
</dbReference>
<evidence type="ECO:0000313" key="3">
    <source>
        <dbReference type="EMBL" id="STO61146.1"/>
    </source>
</evidence>
<feature type="chain" id="PRO_5044566743" description="TonB-dependent receptor" evidence="1">
    <location>
        <begin position="20"/>
        <end position="80"/>
    </location>
</feature>
<dbReference type="AlphaFoldDB" id="A0A1V4B0C5"/>
<name>A0A1V4B0C5_9PAST</name>
<dbReference type="STRING" id="733.B0186_07420"/>
<protein>
    <recommendedName>
        <fullName evidence="8">TonB-dependent receptor</fullName>
    </recommendedName>
</protein>
<dbReference type="RefSeq" id="WP_078218739.1">
    <property type="nucleotide sequence ID" value="NZ_MUXZ01000020.1"/>
</dbReference>
<evidence type="ECO:0000313" key="5">
    <source>
        <dbReference type="EMBL" id="STO91830.1"/>
    </source>
</evidence>
<reference evidence="6 7" key="1">
    <citation type="submission" date="2018-06" db="EMBL/GenBank/DDBJ databases">
        <authorList>
            <consortium name="Pathogen Informatics"/>
            <person name="Doyle S."/>
        </authorList>
    </citation>
    <scope>NUCLEOTIDE SEQUENCE [LARGE SCALE GENOMIC DNA]</scope>
    <source>
        <strain evidence="2 6">NCTC1659</strain>
        <strain evidence="4 7">NCTC8540</strain>
    </source>
</reference>
<dbReference type="Pfam" id="PF17274">
    <property type="entry name" value="DUF5339"/>
    <property type="match status" value="1"/>
</dbReference>
<evidence type="ECO:0000313" key="4">
    <source>
        <dbReference type="EMBL" id="STO68030.1"/>
    </source>
</evidence>
<evidence type="ECO:0000313" key="6">
    <source>
        <dbReference type="Proteomes" id="UP000254329"/>
    </source>
</evidence>
<dbReference type="Proteomes" id="UP000254496">
    <property type="component" value="Unassembled WGS sequence"/>
</dbReference>
<evidence type="ECO:0000313" key="7">
    <source>
        <dbReference type="Proteomes" id="UP000254496"/>
    </source>
</evidence>
<feature type="signal peptide" evidence="1">
    <location>
        <begin position="1"/>
        <end position="19"/>
    </location>
</feature>
<dbReference type="EMBL" id="UGHF01000001">
    <property type="protein sequence ID" value="STO61146.1"/>
    <property type="molecule type" value="Genomic_DNA"/>
</dbReference>
<evidence type="ECO:0000256" key="1">
    <source>
        <dbReference type="SAM" id="SignalP"/>
    </source>
</evidence>
<evidence type="ECO:0008006" key="8">
    <source>
        <dbReference type="Google" id="ProtNLM"/>
    </source>
</evidence>
<organism evidence="2 6">
    <name type="scientific">Canicola haemoglobinophilus</name>
    <dbReference type="NCBI Taxonomy" id="733"/>
    <lineage>
        <taxon>Bacteria</taxon>
        <taxon>Pseudomonadati</taxon>
        <taxon>Pseudomonadota</taxon>
        <taxon>Gammaproteobacteria</taxon>
        <taxon>Pasteurellales</taxon>
        <taxon>Pasteurellaceae</taxon>
        <taxon>Canicola</taxon>
    </lineage>
</organism>
<accession>A0A1V4B0C5</accession>
<dbReference type="Proteomes" id="UP000254329">
    <property type="component" value="Unassembled WGS sequence"/>
</dbReference>
<dbReference type="InterPro" id="IPR020493">
    <property type="entry name" value="Uncharacterised_HI0310"/>
</dbReference>
<proteinExistence type="predicted"/>
<keyword evidence="6" id="KW-1185">Reference proteome</keyword>
<keyword evidence="1" id="KW-0732">Signal</keyword>
<dbReference type="EMBL" id="UGHJ01000003">
    <property type="protein sequence ID" value="STO91830.1"/>
    <property type="molecule type" value="Genomic_DNA"/>
</dbReference>
<evidence type="ECO:0000313" key="2">
    <source>
        <dbReference type="EMBL" id="STO61105.1"/>
    </source>
</evidence>
<sequence>MKKIMLSTALVMAAFAANAADLHPKCEEYFKAVDAYVEKAPAAVKQQMSAGKEQMKMMPAAAQGQACEAALEQLKQMPKM</sequence>
<gene>
    <name evidence="2" type="ORF">NCTC1659_02415</name>
    <name evidence="3" type="ORF">NCTC1659_02456</name>
    <name evidence="4" type="ORF">NCTC8540_00512</name>
    <name evidence="5" type="ORF">NCTC8540_02336</name>
</gene>
<dbReference type="EMBL" id="UGHF01000001">
    <property type="protein sequence ID" value="STO61105.1"/>
    <property type="molecule type" value="Genomic_DNA"/>
</dbReference>